<dbReference type="STRING" id="84588.SYNW2127"/>
<dbReference type="AlphaFoldDB" id="Q7U4E2"/>
<dbReference type="InterPro" id="IPR007038">
    <property type="entry name" value="HupE_UreJ"/>
</dbReference>
<name>Q7U4E2_PARMW</name>
<keyword evidence="2" id="KW-1133">Transmembrane helix</keyword>
<gene>
    <name evidence="3" type="primary">hupE</name>
    <name evidence="3" type="ordered locus">SYNW2127</name>
</gene>
<feature type="region of interest" description="Disordered" evidence="1">
    <location>
        <begin position="1"/>
        <end position="21"/>
    </location>
</feature>
<dbReference type="EMBL" id="BX569694">
    <property type="protein sequence ID" value="CAE08642.1"/>
    <property type="molecule type" value="Genomic_DNA"/>
</dbReference>
<dbReference type="KEGG" id="syw:SYNW2127"/>
<protein>
    <submittedName>
        <fullName evidence="3">Hydrogenase accessory protein</fullName>
    </submittedName>
</protein>
<feature type="transmembrane region" description="Helical" evidence="2">
    <location>
        <begin position="217"/>
        <end position="235"/>
    </location>
</feature>
<evidence type="ECO:0000313" key="3">
    <source>
        <dbReference type="EMBL" id="CAE08642.1"/>
    </source>
</evidence>
<keyword evidence="4" id="KW-1185">Reference proteome</keyword>
<feature type="transmembrane region" description="Helical" evidence="2">
    <location>
        <begin position="107"/>
        <end position="124"/>
    </location>
</feature>
<reference evidence="3 4" key="1">
    <citation type="journal article" date="2003" name="Nature">
        <title>The genome of a motile marine Synechococcus.</title>
        <authorList>
            <person name="Palenik B."/>
            <person name="Brahamsha B."/>
            <person name="Larimer F."/>
            <person name="Land M."/>
            <person name="Hauser L."/>
            <person name="Chain P."/>
            <person name="Lamerdin J."/>
            <person name="Regala W."/>
            <person name="Allen E.A."/>
            <person name="McCarren J."/>
            <person name="Paulsen I."/>
            <person name="Dufresne A."/>
            <person name="Partensky F."/>
            <person name="Webb E."/>
            <person name="Waterbury J."/>
        </authorList>
    </citation>
    <scope>NUCLEOTIDE SEQUENCE [LARGE SCALE GENOMIC DNA]</scope>
    <source>
        <strain evidence="3 4">WH8102</strain>
    </source>
</reference>
<evidence type="ECO:0000313" key="4">
    <source>
        <dbReference type="Proteomes" id="UP000001422"/>
    </source>
</evidence>
<accession>Q7U4E2</accession>
<feature type="transmembrane region" description="Helical" evidence="2">
    <location>
        <begin position="182"/>
        <end position="205"/>
    </location>
</feature>
<keyword evidence="2" id="KW-0472">Membrane</keyword>
<dbReference type="eggNOG" id="COG2370">
    <property type="taxonomic scope" value="Bacteria"/>
</dbReference>
<evidence type="ECO:0000256" key="2">
    <source>
        <dbReference type="SAM" id="Phobius"/>
    </source>
</evidence>
<dbReference type="HOGENOM" id="CLU_088877_1_1_3"/>
<feature type="transmembrane region" description="Helical" evidence="2">
    <location>
        <begin position="157"/>
        <end position="176"/>
    </location>
</feature>
<dbReference type="Proteomes" id="UP000001422">
    <property type="component" value="Chromosome"/>
</dbReference>
<evidence type="ECO:0000256" key="1">
    <source>
        <dbReference type="SAM" id="MobiDB-lite"/>
    </source>
</evidence>
<proteinExistence type="predicted"/>
<organism evidence="3 4">
    <name type="scientific">Parasynechococcus marenigrum (strain WH8102)</name>
    <dbReference type="NCBI Taxonomy" id="84588"/>
    <lineage>
        <taxon>Bacteria</taxon>
        <taxon>Bacillati</taxon>
        <taxon>Cyanobacteriota</taxon>
        <taxon>Cyanophyceae</taxon>
        <taxon>Synechococcales</taxon>
        <taxon>Prochlorococcaceae</taxon>
        <taxon>Parasynechococcus</taxon>
        <taxon>Parasynechococcus marenigrum</taxon>
    </lineage>
</organism>
<dbReference type="Pfam" id="PF04955">
    <property type="entry name" value="HupE_UreJ"/>
    <property type="match status" value="1"/>
</dbReference>
<sequence length="236" mass="24565">MSRSCKASGPAGVSQNARQEHYRRGSTLTNLLASPRPLRQAAVAALALLLISSPAFAHHPFGMGDSGALTPWQGLLSGLGHPLLGPDHLLFLLALGFVGLQRPLRWVLPLLAIGLGGSLLSQFISLPDAVAPWAEALVSLSLAVEGLIALSMAPAAWLLPLFGLHGFLLGSTIVGAEPSPLPSYFLGLLLAQGSLLLLVTAWSQGLVERLGAQGQRLGAGIWIGIGMAFAWVALID</sequence>
<feature type="transmembrane region" description="Helical" evidence="2">
    <location>
        <begin position="81"/>
        <end position="100"/>
    </location>
</feature>
<keyword evidence="2" id="KW-0812">Transmembrane</keyword>